<evidence type="ECO:0000313" key="7">
    <source>
        <dbReference type="RefSeq" id="XP_072851843.1"/>
    </source>
</evidence>
<comment type="similarity">
    <text evidence="2">Belongs to the STOP family.</text>
</comment>
<dbReference type="RefSeq" id="XP_072851843.1">
    <property type="nucleotide sequence ID" value="XM_072995742.1"/>
</dbReference>
<feature type="compositionally biased region" description="Low complexity" evidence="5">
    <location>
        <begin position="163"/>
        <end position="179"/>
    </location>
</feature>
<evidence type="ECO:0000256" key="3">
    <source>
        <dbReference type="ARBA" id="ARBA00022490"/>
    </source>
</evidence>
<comment type="subcellular location">
    <subcellularLocation>
        <location evidence="1">Cytoplasm</location>
        <location evidence="1">Cytoskeleton</location>
    </subcellularLocation>
</comment>
<evidence type="ECO:0000256" key="1">
    <source>
        <dbReference type="ARBA" id="ARBA00004245"/>
    </source>
</evidence>
<name>A0ABM5G2G6_9SAUR</name>
<gene>
    <name evidence="7" type="primary">MAP6D1</name>
</gene>
<reference evidence="7" key="1">
    <citation type="submission" date="2025-08" db="UniProtKB">
        <authorList>
            <consortium name="RefSeq"/>
        </authorList>
    </citation>
    <scope>IDENTIFICATION</scope>
</reference>
<feature type="region of interest" description="Disordered" evidence="5">
    <location>
        <begin position="35"/>
        <end position="126"/>
    </location>
</feature>
<dbReference type="PANTHER" id="PTHR14759:SF37">
    <property type="entry name" value="MAP6 DOMAIN-CONTAINING PROTEIN 1"/>
    <property type="match status" value="1"/>
</dbReference>
<proteinExistence type="inferred from homology"/>
<feature type="compositionally biased region" description="Acidic residues" evidence="5">
    <location>
        <begin position="35"/>
        <end position="45"/>
    </location>
</feature>
<keyword evidence="3" id="KW-0963">Cytoplasm</keyword>
<organism evidence="6 7">
    <name type="scientific">Pogona vitticeps</name>
    <name type="common">central bearded dragon</name>
    <dbReference type="NCBI Taxonomy" id="103695"/>
    <lineage>
        <taxon>Eukaryota</taxon>
        <taxon>Metazoa</taxon>
        <taxon>Chordata</taxon>
        <taxon>Craniata</taxon>
        <taxon>Vertebrata</taxon>
        <taxon>Euteleostomi</taxon>
        <taxon>Lepidosauria</taxon>
        <taxon>Squamata</taxon>
        <taxon>Bifurcata</taxon>
        <taxon>Unidentata</taxon>
        <taxon>Episquamata</taxon>
        <taxon>Toxicofera</taxon>
        <taxon>Iguania</taxon>
        <taxon>Acrodonta</taxon>
        <taxon>Agamidae</taxon>
        <taxon>Amphibolurinae</taxon>
        <taxon>Pogona</taxon>
    </lineage>
</organism>
<dbReference type="GeneID" id="110084042"/>
<protein>
    <submittedName>
        <fullName evidence="7">MAP6 domain-containing protein 1</fullName>
    </submittedName>
</protein>
<feature type="region of interest" description="Disordered" evidence="5">
    <location>
        <begin position="204"/>
        <end position="241"/>
    </location>
</feature>
<sequence length="288" mass="30405">MAWPCISRVCCLARFWNQLDKSDLAVPLTIHNYSDIEEQPGEEGADGGGGGAPPPPRIPTGGSSTTGGSRPPQAQSRAATALPISASAPSLQESLAAVKRPSKKAGGGGGGAPHQHQQRKEPFAAETQYQEDFRAWPVQKRDALPWIGESRRVEAPGAPPGTAPVAAPAAPAPAPSSQAGLPGGSHVYVLPTAGQEVGSKYSGFKQGWPSSSPPGVRKTTSSYRHEYRPWTGAKRSRPTKTTQGFIIPEDHFAQESSYKADFKIPEVKAKFSPNPSAVFQAPSRILNV</sequence>
<keyword evidence="4" id="KW-0206">Cytoskeleton</keyword>
<accession>A0ABM5G2G6</accession>
<feature type="compositionally biased region" description="Low complexity" evidence="5">
    <location>
        <begin position="59"/>
        <end position="72"/>
    </location>
</feature>
<evidence type="ECO:0000313" key="6">
    <source>
        <dbReference type="Proteomes" id="UP001652642"/>
    </source>
</evidence>
<dbReference type="Proteomes" id="UP001652642">
    <property type="component" value="Chromosome 3"/>
</dbReference>
<dbReference type="InterPro" id="IPR007882">
    <property type="entry name" value="MAP6"/>
</dbReference>
<dbReference type="PANTHER" id="PTHR14759">
    <property type="entry name" value="STOP PROTEIN"/>
    <property type="match status" value="1"/>
</dbReference>
<keyword evidence="6" id="KW-1185">Reference proteome</keyword>
<evidence type="ECO:0000256" key="2">
    <source>
        <dbReference type="ARBA" id="ARBA00005728"/>
    </source>
</evidence>
<evidence type="ECO:0000256" key="5">
    <source>
        <dbReference type="SAM" id="MobiDB-lite"/>
    </source>
</evidence>
<evidence type="ECO:0000256" key="4">
    <source>
        <dbReference type="ARBA" id="ARBA00023212"/>
    </source>
</evidence>
<feature type="region of interest" description="Disordered" evidence="5">
    <location>
        <begin position="150"/>
        <end position="179"/>
    </location>
</feature>